<dbReference type="Proteomes" id="UP001295794">
    <property type="component" value="Unassembled WGS sequence"/>
</dbReference>
<dbReference type="AlphaFoldDB" id="A0AAD2HEX1"/>
<sequence length="87" mass="9576">MPAKLPMDEGLAHMSSLTPNAKCDRHRHHSRDPSCSSGAERDTPPDGVEWPAYEWSTHLSAAVDNGLVPAREETISLQQPCCEHSLK</sequence>
<feature type="compositionally biased region" description="Basic and acidic residues" evidence="1">
    <location>
        <begin position="1"/>
        <end position="11"/>
    </location>
</feature>
<keyword evidence="3" id="KW-1185">Reference proteome</keyword>
<reference evidence="2" key="1">
    <citation type="submission" date="2023-11" db="EMBL/GenBank/DDBJ databases">
        <authorList>
            <person name="De Vega J J."/>
            <person name="De Vega J J."/>
        </authorList>
    </citation>
    <scope>NUCLEOTIDE SEQUENCE</scope>
</reference>
<feature type="non-terminal residue" evidence="2">
    <location>
        <position position="87"/>
    </location>
</feature>
<dbReference type="EMBL" id="CAVNYO010000397">
    <property type="protein sequence ID" value="CAK5273530.1"/>
    <property type="molecule type" value="Genomic_DNA"/>
</dbReference>
<evidence type="ECO:0000256" key="1">
    <source>
        <dbReference type="SAM" id="MobiDB-lite"/>
    </source>
</evidence>
<name>A0AAD2HEX1_9AGAR</name>
<evidence type="ECO:0000313" key="3">
    <source>
        <dbReference type="Proteomes" id="UP001295794"/>
    </source>
</evidence>
<organism evidence="2 3">
    <name type="scientific">Mycena citricolor</name>
    <dbReference type="NCBI Taxonomy" id="2018698"/>
    <lineage>
        <taxon>Eukaryota</taxon>
        <taxon>Fungi</taxon>
        <taxon>Dikarya</taxon>
        <taxon>Basidiomycota</taxon>
        <taxon>Agaricomycotina</taxon>
        <taxon>Agaricomycetes</taxon>
        <taxon>Agaricomycetidae</taxon>
        <taxon>Agaricales</taxon>
        <taxon>Marasmiineae</taxon>
        <taxon>Mycenaceae</taxon>
        <taxon>Mycena</taxon>
    </lineage>
</organism>
<feature type="region of interest" description="Disordered" evidence="1">
    <location>
        <begin position="1"/>
        <end position="49"/>
    </location>
</feature>
<proteinExistence type="predicted"/>
<evidence type="ECO:0000313" key="2">
    <source>
        <dbReference type="EMBL" id="CAK5273530.1"/>
    </source>
</evidence>
<accession>A0AAD2HEX1</accession>
<protein>
    <submittedName>
        <fullName evidence="2">Uncharacterized protein</fullName>
    </submittedName>
</protein>
<gene>
    <name evidence="2" type="ORF">MYCIT1_LOCUS20058</name>
</gene>
<comment type="caution">
    <text evidence="2">The sequence shown here is derived from an EMBL/GenBank/DDBJ whole genome shotgun (WGS) entry which is preliminary data.</text>
</comment>